<evidence type="ECO:0000313" key="3">
    <source>
        <dbReference type="Proteomes" id="UP001549110"/>
    </source>
</evidence>
<organism evidence="2 3">
    <name type="scientific">Phenylobacterium koreense</name>
    <dbReference type="NCBI Taxonomy" id="266125"/>
    <lineage>
        <taxon>Bacteria</taxon>
        <taxon>Pseudomonadati</taxon>
        <taxon>Pseudomonadota</taxon>
        <taxon>Alphaproteobacteria</taxon>
        <taxon>Caulobacterales</taxon>
        <taxon>Caulobacteraceae</taxon>
        <taxon>Phenylobacterium</taxon>
    </lineage>
</organism>
<feature type="compositionally biased region" description="Low complexity" evidence="1">
    <location>
        <begin position="282"/>
        <end position="302"/>
    </location>
</feature>
<feature type="compositionally biased region" description="Basic and acidic residues" evidence="1">
    <location>
        <begin position="267"/>
        <end position="281"/>
    </location>
</feature>
<dbReference type="Proteomes" id="UP001549110">
    <property type="component" value="Unassembled WGS sequence"/>
</dbReference>
<evidence type="ECO:0000256" key="1">
    <source>
        <dbReference type="SAM" id="MobiDB-lite"/>
    </source>
</evidence>
<comment type="caution">
    <text evidence="2">The sequence shown here is derived from an EMBL/GenBank/DDBJ whole genome shotgun (WGS) entry which is preliminary data.</text>
</comment>
<reference evidence="2 3" key="1">
    <citation type="submission" date="2024-06" db="EMBL/GenBank/DDBJ databases">
        <title>Genomic Encyclopedia of Type Strains, Phase IV (KMG-IV): sequencing the most valuable type-strain genomes for metagenomic binning, comparative biology and taxonomic classification.</title>
        <authorList>
            <person name="Goeker M."/>
        </authorList>
    </citation>
    <scope>NUCLEOTIDE SEQUENCE [LARGE SCALE GENOMIC DNA]</scope>
    <source>
        <strain evidence="2 3">DSM 17809</strain>
    </source>
</reference>
<sequence>MRLNWTRGAALLACIAMSGCGMIGGSKKAPAGQVVATVNGEEITITELNREMGGASPADPQQRKAMEQAALQNIVTRKLLAQTAKEQKLDKTPVYAQQEAQAKEGLLVGALQRKIASTITNPTRADAEKFVSDHPNMFAQRRVMVVDQVIFGKIDQKLMEEFKPLTTLEQIEAVLTRESIDFQRTTTVLDTLNAPEGLTDTLMKLPAGEIFIFPRGNAVFANQIRENRVMPFVGDRAITYAQAGLKQKRTQEALAKQIEAIRKGAEDKVTYNDKYKPEKPKPGAAPAAKAAPAAAAPSAPAASAPPAPNT</sequence>
<accession>A0ABV2EHE4</accession>
<dbReference type="SUPFAM" id="SSF109998">
    <property type="entry name" value="Triger factor/SurA peptide-binding domain-like"/>
    <property type="match status" value="1"/>
</dbReference>
<name>A0ABV2EHE4_9CAUL</name>
<dbReference type="InterPro" id="IPR027304">
    <property type="entry name" value="Trigger_fact/SurA_dom_sf"/>
</dbReference>
<dbReference type="GO" id="GO:0016853">
    <property type="term" value="F:isomerase activity"/>
    <property type="evidence" value="ECO:0007669"/>
    <property type="project" value="UniProtKB-KW"/>
</dbReference>
<dbReference type="Gene3D" id="1.10.8.1040">
    <property type="match status" value="1"/>
</dbReference>
<dbReference type="RefSeq" id="WP_354297376.1">
    <property type="nucleotide sequence ID" value="NZ_JBEPLU010000001.1"/>
</dbReference>
<keyword evidence="3" id="KW-1185">Reference proteome</keyword>
<protein>
    <submittedName>
        <fullName evidence="2">EpsD family peptidyl-prolyl cis-trans isomerase</fullName>
    </submittedName>
</protein>
<proteinExistence type="predicted"/>
<dbReference type="PROSITE" id="PS51257">
    <property type="entry name" value="PROKAR_LIPOPROTEIN"/>
    <property type="match status" value="1"/>
</dbReference>
<evidence type="ECO:0000313" key="2">
    <source>
        <dbReference type="EMBL" id="MET3526454.1"/>
    </source>
</evidence>
<keyword evidence="2" id="KW-0413">Isomerase</keyword>
<feature type="region of interest" description="Disordered" evidence="1">
    <location>
        <begin position="267"/>
        <end position="310"/>
    </location>
</feature>
<dbReference type="Pfam" id="PF13624">
    <property type="entry name" value="SurA_N_3"/>
    <property type="match status" value="1"/>
</dbReference>
<gene>
    <name evidence="2" type="ORF">ABID41_001549</name>
</gene>
<dbReference type="EMBL" id="JBEPLU010000001">
    <property type="protein sequence ID" value="MET3526454.1"/>
    <property type="molecule type" value="Genomic_DNA"/>
</dbReference>